<comment type="similarity">
    <text evidence="2">Belongs to the EamA transporter family.</text>
</comment>
<dbReference type="InterPro" id="IPR050638">
    <property type="entry name" value="AA-Vitamin_Transporters"/>
</dbReference>
<comment type="caution">
    <text evidence="8">The sequence shown here is derived from an EMBL/GenBank/DDBJ whole genome shotgun (WGS) entry which is preliminary data.</text>
</comment>
<reference evidence="8 9" key="1">
    <citation type="journal article" date="2019" name="Int. J. Syst. Evol. Microbiol.">
        <title>The Global Catalogue of Microorganisms (GCM) 10K type strain sequencing project: providing services to taxonomists for standard genome sequencing and annotation.</title>
        <authorList>
            <consortium name="The Broad Institute Genomics Platform"/>
            <consortium name="The Broad Institute Genome Sequencing Center for Infectious Disease"/>
            <person name="Wu L."/>
            <person name="Ma J."/>
        </authorList>
    </citation>
    <scope>NUCLEOTIDE SEQUENCE [LARGE SCALE GENOMIC DNA]</scope>
    <source>
        <strain evidence="8 9">JCM 13250</strain>
    </source>
</reference>
<evidence type="ECO:0000256" key="2">
    <source>
        <dbReference type="ARBA" id="ARBA00007362"/>
    </source>
</evidence>
<name>A0ABN2LM18_9ACTN</name>
<comment type="subcellular location">
    <subcellularLocation>
        <location evidence="1">Membrane</location>
        <topology evidence="1">Multi-pass membrane protein</topology>
    </subcellularLocation>
</comment>
<dbReference type="Proteomes" id="UP001500218">
    <property type="component" value="Unassembled WGS sequence"/>
</dbReference>
<feature type="transmembrane region" description="Helical" evidence="6">
    <location>
        <begin position="102"/>
        <end position="120"/>
    </location>
</feature>
<dbReference type="InterPro" id="IPR037185">
    <property type="entry name" value="EmrE-like"/>
</dbReference>
<keyword evidence="3 6" id="KW-0812">Transmembrane</keyword>
<feature type="domain" description="EamA" evidence="7">
    <location>
        <begin position="150"/>
        <end position="284"/>
    </location>
</feature>
<evidence type="ECO:0000256" key="1">
    <source>
        <dbReference type="ARBA" id="ARBA00004141"/>
    </source>
</evidence>
<dbReference type="PANTHER" id="PTHR32322:SF2">
    <property type="entry name" value="EAMA DOMAIN-CONTAINING PROTEIN"/>
    <property type="match status" value="1"/>
</dbReference>
<evidence type="ECO:0000259" key="7">
    <source>
        <dbReference type="Pfam" id="PF00892"/>
    </source>
</evidence>
<evidence type="ECO:0000313" key="9">
    <source>
        <dbReference type="Proteomes" id="UP001500218"/>
    </source>
</evidence>
<protein>
    <submittedName>
        <fullName evidence="8">DMT family transporter</fullName>
    </submittedName>
</protein>
<organism evidence="8 9">
    <name type="scientific">Luedemannella flava</name>
    <dbReference type="NCBI Taxonomy" id="349316"/>
    <lineage>
        <taxon>Bacteria</taxon>
        <taxon>Bacillati</taxon>
        <taxon>Actinomycetota</taxon>
        <taxon>Actinomycetes</taxon>
        <taxon>Micromonosporales</taxon>
        <taxon>Micromonosporaceae</taxon>
        <taxon>Luedemannella</taxon>
    </lineage>
</organism>
<dbReference type="EMBL" id="BAAALT010000034">
    <property type="protein sequence ID" value="GAA1792970.1"/>
    <property type="molecule type" value="Genomic_DNA"/>
</dbReference>
<dbReference type="Pfam" id="PF00892">
    <property type="entry name" value="EamA"/>
    <property type="match status" value="1"/>
</dbReference>
<proteinExistence type="inferred from homology"/>
<keyword evidence="9" id="KW-1185">Reference proteome</keyword>
<feature type="transmembrane region" description="Helical" evidence="6">
    <location>
        <begin position="267"/>
        <end position="287"/>
    </location>
</feature>
<dbReference type="SUPFAM" id="SSF103481">
    <property type="entry name" value="Multidrug resistance efflux transporter EmrE"/>
    <property type="match status" value="1"/>
</dbReference>
<keyword evidence="4 6" id="KW-1133">Transmembrane helix</keyword>
<feature type="transmembrane region" description="Helical" evidence="6">
    <location>
        <begin position="241"/>
        <end position="261"/>
    </location>
</feature>
<feature type="transmembrane region" description="Helical" evidence="6">
    <location>
        <begin position="211"/>
        <end position="229"/>
    </location>
</feature>
<sequence length="289" mass="29298">MTLSEPTTGPDVRRGLQGVGLIVAGVSSLQFGAGLAATLFPQVGPLGVVTLRLLAAGVALLIAGRPRIKGRSAAAWRTLLIFGVITACMNASLYVAIERLPLGAAITFEFLGPLTLALALSRRWLDVLWAAFAGAGVLLLAEGMHDLDLVGVAFALVAAACWAGYIVLNRRLGGAASGGVADLALAVAFAGVLVAPLGLVQGGAQLLNPHVLVLGVLVGVLSSAVPYSFDLLALRRLSARVFGVLCSVHPAVAALAGLVVLGQHLSVTQWLAIGLVIAASAGVTLTARS</sequence>
<feature type="transmembrane region" description="Helical" evidence="6">
    <location>
        <begin position="150"/>
        <end position="168"/>
    </location>
</feature>
<feature type="transmembrane region" description="Helical" evidence="6">
    <location>
        <begin position="21"/>
        <end position="40"/>
    </location>
</feature>
<evidence type="ECO:0000256" key="5">
    <source>
        <dbReference type="ARBA" id="ARBA00023136"/>
    </source>
</evidence>
<keyword evidence="5 6" id="KW-0472">Membrane</keyword>
<feature type="transmembrane region" description="Helical" evidence="6">
    <location>
        <begin position="127"/>
        <end position="144"/>
    </location>
</feature>
<evidence type="ECO:0000313" key="8">
    <source>
        <dbReference type="EMBL" id="GAA1792970.1"/>
    </source>
</evidence>
<gene>
    <name evidence="8" type="ORF">GCM10009682_13530</name>
</gene>
<dbReference type="InterPro" id="IPR000620">
    <property type="entry name" value="EamA_dom"/>
</dbReference>
<evidence type="ECO:0000256" key="4">
    <source>
        <dbReference type="ARBA" id="ARBA00022989"/>
    </source>
</evidence>
<dbReference type="PANTHER" id="PTHR32322">
    <property type="entry name" value="INNER MEMBRANE TRANSPORTER"/>
    <property type="match status" value="1"/>
</dbReference>
<feature type="transmembrane region" description="Helical" evidence="6">
    <location>
        <begin position="75"/>
        <end position="96"/>
    </location>
</feature>
<evidence type="ECO:0000256" key="3">
    <source>
        <dbReference type="ARBA" id="ARBA00022692"/>
    </source>
</evidence>
<accession>A0ABN2LM18</accession>
<evidence type="ECO:0000256" key="6">
    <source>
        <dbReference type="SAM" id="Phobius"/>
    </source>
</evidence>
<feature type="transmembrane region" description="Helical" evidence="6">
    <location>
        <begin position="180"/>
        <end position="199"/>
    </location>
</feature>
<feature type="transmembrane region" description="Helical" evidence="6">
    <location>
        <begin position="46"/>
        <end position="63"/>
    </location>
</feature>